<dbReference type="EMBL" id="CP124543">
    <property type="protein sequence ID" value="WGV26316.1"/>
    <property type="molecule type" value="Genomic_DNA"/>
</dbReference>
<evidence type="ECO:0000313" key="2">
    <source>
        <dbReference type="Proteomes" id="UP001223520"/>
    </source>
</evidence>
<dbReference type="Proteomes" id="UP001223520">
    <property type="component" value="Chromosome"/>
</dbReference>
<dbReference type="InterPro" id="IPR027417">
    <property type="entry name" value="P-loop_NTPase"/>
</dbReference>
<gene>
    <name evidence="1" type="ORF">QI031_02035</name>
</gene>
<dbReference type="Pfam" id="PF14516">
    <property type="entry name" value="AAA_35"/>
    <property type="match status" value="1"/>
</dbReference>
<dbReference type="AlphaFoldDB" id="A0AAJ6NTN4"/>
<organism evidence="1 2">
    <name type="scientific">Halotia branconii CENA392</name>
    <dbReference type="NCBI Taxonomy" id="1539056"/>
    <lineage>
        <taxon>Bacteria</taxon>
        <taxon>Bacillati</taxon>
        <taxon>Cyanobacteriota</taxon>
        <taxon>Cyanophyceae</taxon>
        <taxon>Nostocales</taxon>
        <taxon>Nodulariaceae</taxon>
        <taxon>Halotia</taxon>
    </lineage>
</organism>
<evidence type="ECO:0000313" key="1">
    <source>
        <dbReference type="EMBL" id="WGV26316.1"/>
    </source>
</evidence>
<dbReference type="Gene3D" id="3.40.50.300">
    <property type="entry name" value="P-loop containing nucleotide triphosphate hydrolases"/>
    <property type="match status" value="1"/>
</dbReference>
<dbReference type="RefSeq" id="WP_281483570.1">
    <property type="nucleotide sequence ID" value="NZ_CP124543.1"/>
</dbReference>
<reference evidence="1 2" key="1">
    <citation type="journal article" date="2023" name="Limnol Oceanogr Lett">
        <title>Environmental adaptations by the intertidal Antarctic cyanobacterium Halotia branconii CENA392 as revealed using long-read genome sequencing.</title>
        <authorList>
            <person name="Dextro R.B."/>
            <person name="Delbaje E."/>
            <person name="Freitas P.N.N."/>
            <person name="Geraldes V."/>
            <person name="Pinto E."/>
            <person name="Long P.F."/>
            <person name="Fiore M.F."/>
        </authorList>
    </citation>
    <scope>NUCLEOTIDE SEQUENCE [LARGE SCALE GENOMIC DNA]</scope>
    <source>
        <strain evidence="1 2">CENA392</strain>
    </source>
</reference>
<proteinExistence type="predicted"/>
<name>A0AAJ6NTN4_9CYAN</name>
<dbReference type="SUPFAM" id="SSF52540">
    <property type="entry name" value="P-loop containing nucleoside triphosphate hydrolases"/>
    <property type="match status" value="1"/>
</dbReference>
<sequence length="448" mass="51029">MQLQSKNNLRRRGVALTHQGSRKLNQAKAEIEIAQNFKRYTLEALSEKTGLTPNTLSKVFTSSVGVDRRTLDCCFNAFNLTLLKDDYLYLEPQQDNLQSCSSTVPGGQMSLDSVFYIDRPILESLCYEAIQQPGALINIRAPKQMGKTSLMTRILAYSETLGDRTVCVNLQLADCEVLQNLDRFLQWFCARVSKQLDLPNTIIDFWNNSLGSKSNATDYFENVILVNRDRAASSRKNRSLVIAIDELNQLFAYPDTALEFLQLLRTWSEQAKKGDADTNPWHKLRLVTVHSTEILMPPLIDPSLLNTGLVIELPEFTSAQVQDLADRCEQEINTPQTQRLITLLGGHPYRLQLAFYYLQQQTITLEELLKNSAIAFGIYADHLEQQWWNLQCYPNLLPSFTEIVRQSNPVDCEAVQGFQLHKMGLVHLHGTKASLVCELFRPFFCDRL</sequence>
<accession>A0AAJ6NTN4</accession>
<protein>
    <submittedName>
        <fullName evidence="1">AAA-like domain-containing protein</fullName>
    </submittedName>
</protein>
<keyword evidence="2" id="KW-1185">Reference proteome</keyword>
<dbReference type="KEGG" id="hbq:QI031_02035"/>